<sequence>MELSARALSELPGVRRQINRIAADLAAGVHCLWLFPDDLVEGGYAEELHHVALCAAPDRLDIPARSASETSSVPSLGVLPEQTGWALDDLPLLEDYDDGFDLGREPVFPRQRSVPRLTGAPEAPESGLLARLAGELSVPPREAVDTLVDPDRRWRPVIGVRAWAESAASTASGDPEQERGREVARLIRSLNAAAKQAGLLPENRPRLLVTARVDDLPPRFPDELELDLATSAVHWWWGTVDRLDSATVVSAVAADVSRDTHRRGEIPRDRILRAVRDEVVSEVCGPDPVLGWRLARRWDGSQGTLEDSLRACLDGVRVVPPQEPLTVPSGVGSGHRPATGLRPAWARGLLQAWDGRSRVHPVVWCGDRSRSDHLKILVSQAQARVLLPWIEEARQRMALRALSAATRPVAELIDLYVERPPAGYRTRAQEVFRTIEVGPLLRACRQGHLNLPVEDRRLLEHLVRARNVLSHRGVLYDRTLHILCDELARADQRWTGDM</sequence>
<evidence type="ECO:0000313" key="2">
    <source>
        <dbReference type="Proteomes" id="UP000067448"/>
    </source>
</evidence>
<dbReference type="EMBL" id="BCMM01000006">
    <property type="protein sequence ID" value="GAQ61545.1"/>
    <property type="molecule type" value="Genomic_DNA"/>
</dbReference>
<dbReference type="AlphaFoldDB" id="A0A100JL49"/>
<accession>A0A100JL49</accession>
<dbReference type="RefSeq" id="WP_059079450.1">
    <property type="nucleotide sequence ID" value="NZ_BCMM01000006.1"/>
</dbReference>
<protein>
    <submittedName>
        <fullName evidence="1">Uncharacterized protein</fullName>
    </submittedName>
</protein>
<gene>
    <name evidence="1" type="ORF">SsS58_01894</name>
</gene>
<dbReference type="OrthoDB" id="3678450at2"/>
<reference evidence="2" key="3">
    <citation type="submission" date="2016-02" db="EMBL/GenBank/DDBJ databases">
        <title>Draft genome of pathogenic Streptomyces sp. in Japan.</title>
        <authorList>
            <person name="Tomihama T."/>
            <person name="Ikenaga M."/>
            <person name="Sakai M."/>
            <person name="Okubo T."/>
            <person name="Ikeda S."/>
        </authorList>
    </citation>
    <scope>NUCLEOTIDE SEQUENCE [LARGE SCALE GENOMIC DNA]</scope>
    <source>
        <strain evidence="2">S58</strain>
    </source>
</reference>
<proteinExistence type="predicted"/>
<organism evidence="1 2">
    <name type="scientific">Streptomyces scabiei</name>
    <dbReference type="NCBI Taxonomy" id="1930"/>
    <lineage>
        <taxon>Bacteria</taxon>
        <taxon>Bacillati</taxon>
        <taxon>Actinomycetota</taxon>
        <taxon>Actinomycetes</taxon>
        <taxon>Kitasatosporales</taxon>
        <taxon>Streptomycetaceae</taxon>
        <taxon>Streptomyces</taxon>
    </lineage>
</organism>
<dbReference type="Proteomes" id="UP000067448">
    <property type="component" value="Unassembled WGS sequence"/>
</dbReference>
<comment type="caution">
    <text evidence="1">The sequence shown here is derived from an EMBL/GenBank/DDBJ whole genome shotgun (WGS) entry which is preliminary data.</text>
</comment>
<reference evidence="1 2" key="2">
    <citation type="journal article" date="2016" name="Genome Announc.">
        <title>Draft Genome Sequences of Streptomyces scabiei S58, Streptomyces turgidiscabies T45, and Streptomyces acidiscabies a10, the Pathogens of Potato Common Scab, Isolated in Japan.</title>
        <authorList>
            <person name="Tomihama T."/>
            <person name="Nishi Y."/>
            <person name="Sakai M."/>
            <person name="Ikenaga M."/>
            <person name="Okubo T."/>
            <person name="Ikeda S."/>
        </authorList>
    </citation>
    <scope>NUCLEOTIDE SEQUENCE [LARGE SCALE GENOMIC DNA]</scope>
    <source>
        <strain evidence="1 2">S58</strain>
    </source>
</reference>
<evidence type="ECO:0000313" key="1">
    <source>
        <dbReference type="EMBL" id="GAQ61545.1"/>
    </source>
</evidence>
<reference evidence="2" key="1">
    <citation type="submission" date="2015-11" db="EMBL/GenBank/DDBJ databases">
        <authorList>
            <consortium name="Cross-ministerial Strategic Innovation Promotion Program (SIP) consortium"/>
            <person name="Tomihama T."/>
            <person name="Ikenaga M."/>
            <person name="Sakai M."/>
            <person name="Okubo T."/>
            <person name="Ikeda S."/>
        </authorList>
    </citation>
    <scope>NUCLEOTIDE SEQUENCE [LARGE SCALE GENOMIC DNA]</scope>
    <source>
        <strain evidence="2">S58</strain>
    </source>
</reference>
<name>A0A100JL49_STRSC</name>